<dbReference type="InterPro" id="IPR046373">
    <property type="entry name" value="Acyl-CoA_Oxase/DH_mid-dom_sf"/>
</dbReference>
<dbReference type="InterPro" id="IPR006091">
    <property type="entry name" value="Acyl-CoA_Oxase/DH_mid-dom"/>
</dbReference>
<keyword evidence="3 6" id="KW-0285">Flavoprotein</keyword>
<evidence type="ECO:0000256" key="4">
    <source>
        <dbReference type="ARBA" id="ARBA00022827"/>
    </source>
</evidence>
<evidence type="ECO:0000313" key="11">
    <source>
        <dbReference type="Proteomes" id="UP000278222"/>
    </source>
</evidence>
<dbReference type="GO" id="GO:0050660">
    <property type="term" value="F:flavin adenine dinucleotide binding"/>
    <property type="evidence" value="ECO:0007669"/>
    <property type="project" value="InterPro"/>
</dbReference>
<proteinExistence type="inferred from homology"/>
<name>A0A3N1M1B1_9PROT</name>
<keyword evidence="11" id="KW-1185">Reference proteome</keyword>
<evidence type="ECO:0000259" key="8">
    <source>
        <dbReference type="Pfam" id="PF02770"/>
    </source>
</evidence>
<dbReference type="PANTHER" id="PTHR43884:SF20">
    <property type="entry name" value="ACYL-COA DEHYDROGENASE FADE28"/>
    <property type="match status" value="1"/>
</dbReference>
<evidence type="ECO:0000256" key="3">
    <source>
        <dbReference type="ARBA" id="ARBA00022630"/>
    </source>
</evidence>
<comment type="cofactor">
    <cofactor evidence="1 6">
        <name>FAD</name>
        <dbReference type="ChEBI" id="CHEBI:57692"/>
    </cofactor>
</comment>
<dbReference type="Proteomes" id="UP000278222">
    <property type="component" value="Unassembled WGS sequence"/>
</dbReference>
<gene>
    <name evidence="10" type="ORF">EDC65_1270</name>
</gene>
<dbReference type="CDD" id="cd00567">
    <property type="entry name" value="ACAD"/>
    <property type="match status" value="1"/>
</dbReference>
<keyword evidence="4 6" id="KW-0274">FAD</keyword>
<protein>
    <submittedName>
        <fullName evidence="10">Alkylation response protein AidB-like acyl-CoA dehydrogenase</fullName>
    </submittedName>
</protein>
<dbReference type="InterPro" id="IPR009100">
    <property type="entry name" value="AcylCoA_DH/oxidase_NM_dom_sf"/>
</dbReference>
<reference evidence="10 11" key="1">
    <citation type="submission" date="2018-11" db="EMBL/GenBank/DDBJ databases">
        <title>Genomic Encyclopedia of Type Strains, Phase IV (KMG-IV): sequencing the most valuable type-strain genomes for metagenomic binning, comparative biology and taxonomic classification.</title>
        <authorList>
            <person name="Goeker M."/>
        </authorList>
    </citation>
    <scope>NUCLEOTIDE SEQUENCE [LARGE SCALE GENOMIC DNA]</scope>
    <source>
        <strain evidence="10 11">DSM 5900</strain>
    </source>
</reference>
<feature type="domain" description="Acyl-CoA oxidase/dehydrogenase middle" evidence="8">
    <location>
        <begin position="122"/>
        <end position="204"/>
    </location>
</feature>
<dbReference type="InterPro" id="IPR013786">
    <property type="entry name" value="AcylCoA_DH/ox_N"/>
</dbReference>
<feature type="domain" description="Acyl-CoA dehydrogenase/oxidase N-terminal" evidence="9">
    <location>
        <begin position="6"/>
        <end position="118"/>
    </location>
</feature>
<evidence type="ECO:0000259" key="7">
    <source>
        <dbReference type="Pfam" id="PF00441"/>
    </source>
</evidence>
<dbReference type="InterPro" id="IPR036250">
    <property type="entry name" value="AcylCo_DH-like_C"/>
</dbReference>
<comment type="caution">
    <text evidence="10">The sequence shown here is derived from an EMBL/GenBank/DDBJ whole genome shotgun (WGS) entry which is preliminary data.</text>
</comment>
<evidence type="ECO:0000256" key="6">
    <source>
        <dbReference type="RuleBase" id="RU362125"/>
    </source>
</evidence>
<keyword evidence="5 6" id="KW-0560">Oxidoreductase</keyword>
<dbReference type="AlphaFoldDB" id="A0A3N1M1B1"/>
<dbReference type="Gene3D" id="2.40.110.10">
    <property type="entry name" value="Butyryl-CoA Dehydrogenase, subunit A, domain 2"/>
    <property type="match status" value="1"/>
</dbReference>
<dbReference type="InterPro" id="IPR037069">
    <property type="entry name" value="AcylCoA_DH/ox_N_sf"/>
</dbReference>
<comment type="similarity">
    <text evidence="2 6">Belongs to the acyl-CoA dehydrogenase family.</text>
</comment>
<evidence type="ECO:0000313" key="10">
    <source>
        <dbReference type="EMBL" id="ROP99491.1"/>
    </source>
</evidence>
<dbReference type="Pfam" id="PF00441">
    <property type="entry name" value="Acyl-CoA_dh_1"/>
    <property type="match status" value="1"/>
</dbReference>
<evidence type="ECO:0000256" key="5">
    <source>
        <dbReference type="ARBA" id="ARBA00023002"/>
    </source>
</evidence>
<accession>A0A3N1M1B1</accession>
<dbReference type="Pfam" id="PF02771">
    <property type="entry name" value="Acyl-CoA_dh_N"/>
    <property type="match status" value="1"/>
</dbReference>
<dbReference type="SUPFAM" id="SSF47203">
    <property type="entry name" value="Acyl-CoA dehydrogenase C-terminal domain-like"/>
    <property type="match status" value="1"/>
</dbReference>
<evidence type="ECO:0000256" key="2">
    <source>
        <dbReference type="ARBA" id="ARBA00009347"/>
    </source>
</evidence>
<organism evidence="10 11">
    <name type="scientific">Stella humosa</name>
    <dbReference type="NCBI Taxonomy" id="94"/>
    <lineage>
        <taxon>Bacteria</taxon>
        <taxon>Pseudomonadati</taxon>
        <taxon>Pseudomonadota</taxon>
        <taxon>Alphaproteobacteria</taxon>
        <taxon>Rhodospirillales</taxon>
        <taxon>Stellaceae</taxon>
        <taxon>Stella</taxon>
    </lineage>
</organism>
<dbReference type="Pfam" id="PF02770">
    <property type="entry name" value="Acyl-CoA_dh_M"/>
    <property type="match status" value="1"/>
</dbReference>
<dbReference type="PANTHER" id="PTHR43884">
    <property type="entry name" value="ACYL-COA DEHYDROGENASE"/>
    <property type="match status" value="1"/>
</dbReference>
<dbReference type="EMBL" id="RJKX01000013">
    <property type="protein sequence ID" value="ROP99491.1"/>
    <property type="molecule type" value="Genomic_DNA"/>
</dbReference>
<dbReference type="GO" id="GO:0003995">
    <property type="term" value="F:acyl-CoA dehydrogenase activity"/>
    <property type="evidence" value="ECO:0007669"/>
    <property type="project" value="TreeGrafter"/>
</dbReference>
<dbReference type="InterPro" id="IPR009075">
    <property type="entry name" value="AcylCo_DH/oxidase_C"/>
</dbReference>
<evidence type="ECO:0000259" key="9">
    <source>
        <dbReference type="Pfam" id="PF02771"/>
    </source>
</evidence>
<dbReference type="Gene3D" id="1.20.140.10">
    <property type="entry name" value="Butyryl-CoA Dehydrogenase, subunit A, domain 3"/>
    <property type="match status" value="1"/>
</dbReference>
<dbReference type="SUPFAM" id="SSF56645">
    <property type="entry name" value="Acyl-CoA dehydrogenase NM domain-like"/>
    <property type="match status" value="1"/>
</dbReference>
<dbReference type="Gene3D" id="1.10.540.10">
    <property type="entry name" value="Acyl-CoA dehydrogenase/oxidase, N-terminal domain"/>
    <property type="match status" value="1"/>
</dbReference>
<evidence type="ECO:0000256" key="1">
    <source>
        <dbReference type="ARBA" id="ARBA00001974"/>
    </source>
</evidence>
<dbReference type="RefSeq" id="WP_123688878.1">
    <property type="nucleotide sequence ID" value="NZ_AP019700.1"/>
</dbReference>
<feature type="domain" description="Acyl-CoA dehydrogenase/oxidase C-terminal" evidence="7">
    <location>
        <begin position="236"/>
        <end position="357"/>
    </location>
</feature>
<sequence>MDFGLNEQQQQLQNSIDRFVQDEYGFDARRKIVASEAGWSADHWRTFADLGLLALPFAEEEGGIGGTGVDTMVVMEAFGKGLVVEPFLPTVVLCGSLLKLAASPDQRAELVPGIIAGERRLAFAHGERRARHDLGHVEATAKADGDGFVLDGAKSVVLGAPSATDFIVSARTAAGISLFLVPADAAGLSLRPYATIDGQRAAEVMLANVRVGREALLGPDGGALPAIEHAVDIAVAAICAEAVGCMQATFERTRDYLNTREQFGTRIGNFQALQHALVDMFIELEQSRSMAIVAAVQCDLADAAARRRALSAAKVQIDKSGRIVGQSAVQLHGGMGMTEEMQIGHYFKRLTAIAQTFGDADHHLARFQAA</sequence>
<dbReference type="OrthoDB" id="7328575at2"/>